<dbReference type="GO" id="GO:0016052">
    <property type="term" value="P:carbohydrate catabolic process"/>
    <property type="evidence" value="ECO:0007669"/>
    <property type="project" value="InterPro"/>
</dbReference>
<dbReference type="PANTHER" id="PTHR43053">
    <property type="entry name" value="GLYCOSIDASE FAMILY 31"/>
    <property type="match status" value="1"/>
</dbReference>
<dbReference type="Proteomes" id="UP000638014">
    <property type="component" value="Unassembled WGS sequence"/>
</dbReference>
<name>A0A8J6UIM5_9GAMM</name>
<dbReference type="InterPro" id="IPR050985">
    <property type="entry name" value="Alpha-glycosidase_related"/>
</dbReference>
<reference evidence="3" key="1">
    <citation type="submission" date="2020-09" db="EMBL/GenBank/DDBJ databases">
        <title>A novel bacterium of genus Neiella, isolated from South China Sea.</title>
        <authorList>
            <person name="Huang H."/>
            <person name="Mo K."/>
            <person name="Hu Y."/>
        </authorList>
    </citation>
    <scope>NUCLEOTIDE SEQUENCE</scope>
    <source>
        <strain evidence="3">HB171785</strain>
    </source>
</reference>
<dbReference type="PANTHER" id="PTHR43053:SF3">
    <property type="entry name" value="ALPHA-GALACTOSIDASE C-RELATED"/>
    <property type="match status" value="1"/>
</dbReference>
<accession>A0A8J6UIM5</accession>
<evidence type="ECO:0000256" key="1">
    <source>
        <dbReference type="ARBA" id="ARBA00022801"/>
    </source>
</evidence>
<dbReference type="CDD" id="cd14791">
    <property type="entry name" value="GH36"/>
    <property type="match status" value="1"/>
</dbReference>
<keyword evidence="2" id="KW-0326">Glycosidase</keyword>
<dbReference type="InterPro" id="IPR017853">
    <property type="entry name" value="GH"/>
</dbReference>
<dbReference type="Gene3D" id="3.20.20.70">
    <property type="entry name" value="Aldolase class I"/>
    <property type="match status" value="1"/>
</dbReference>
<proteinExistence type="predicted"/>
<keyword evidence="4" id="KW-1185">Reference proteome</keyword>
<organism evidence="3 4">
    <name type="scientific">Neiella litorisoli</name>
    <dbReference type="NCBI Taxonomy" id="2771431"/>
    <lineage>
        <taxon>Bacteria</taxon>
        <taxon>Pseudomonadati</taxon>
        <taxon>Pseudomonadota</taxon>
        <taxon>Gammaproteobacteria</taxon>
        <taxon>Alteromonadales</taxon>
        <taxon>Echinimonadaceae</taxon>
        <taxon>Neiella</taxon>
    </lineage>
</organism>
<evidence type="ECO:0000256" key="2">
    <source>
        <dbReference type="ARBA" id="ARBA00023295"/>
    </source>
</evidence>
<dbReference type="Pfam" id="PF02065">
    <property type="entry name" value="Melibiase"/>
    <property type="match status" value="1"/>
</dbReference>
<keyword evidence="1" id="KW-0378">Hydrolase</keyword>
<dbReference type="SUPFAM" id="SSF51445">
    <property type="entry name" value="(Trans)glycosidases"/>
    <property type="match status" value="1"/>
</dbReference>
<dbReference type="RefSeq" id="WP_191143722.1">
    <property type="nucleotide sequence ID" value="NZ_JACXAF010000004.1"/>
</dbReference>
<comment type="caution">
    <text evidence="3">The sequence shown here is derived from an EMBL/GenBank/DDBJ whole genome shotgun (WGS) entry which is preliminary data.</text>
</comment>
<sequence>MPIQPPQSTLATPCFDRRSTGQLILSDNCVVVRANGAAISQLQDVIVASWDLSLWQDLPVLGDGYQMLCQWRGTLRQPQQVSRCADNDRDYRRYSPEQVRYYNYLIVEIEPNQAYWLCGFPQCQQFNGYFEYRQSGLLVAVVETEQMTLQCNEEFVLPMPVCFSGVSISDVTSQFAAAIQQHHGQPRFTESVKGWCSWYHYYEHITTDIIAANSQALNEQFPQADVVLIDDGYQQAMGDWLVPSDKFAGGVESAISAIKQANCRPGIWLAPFIAEQSSQLLQQHPDWFVRDQHGELLRADDITYGGWRCTPWYLLDTSQDGPCQYLKQTVATMRKRWGIVLFKLDALYWGALNVARAQPMTSVAAYRRGLAAIQEGAGDAMVLGCNAPMWPSLGLVDAMRTSDDIHRHMHRFHQLHQENAARSWQHQKLWLLDQDCVTLADLNTPYQQQQASHDEYLFHATSILAHGGNLMLGDAMLDIPPLQRSMIERLLTRWQYSERSADYRDLNFNQAHLQLNQECDLYLLFNPQREVALSYRLAQPQAVDWFDFWQQMPLADQQREFTCEVGPHQARAILTKKRV</sequence>
<evidence type="ECO:0000313" key="4">
    <source>
        <dbReference type="Proteomes" id="UP000638014"/>
    </source>
</evidence>
<protein>
    <submittedName>
        <fullName evidence="3">Alpha-galactosidase</fullName>
    </submittedName>
</protein>
<dbReference type="GO" id="GO:0004557">
    <property type="term" value="F:alpha-galactosidase activity"/>
    <property type="evidence" value="ECO:0007669"/>
    <property type="project" value="InterPro"/>
</dbReference>
<dbReference type="InterPro" id="IPR002252">
    <property type="entry name" value="Glyco_hydro_36"/>
</dbReference>
<evidence type="ECO:0000313" key="3">
    <source>
        <dbReference type="EMBL" id="MBD1388608.1"/>
    </source>
</evidence>
<gene>
    <name evidence="3" type="ORF">IC617_04130</name>
</gene>
<dbReference type="EMBL" id="JACXAF010000004">
    <property type="protein sequence ID" value="MBD1388608.1"/>
    <property type="molecule type" value="Genomic_DNA"/>
</dbReference>
<dbReference type="AlphaFoldDB" id="A0A8J6UIM5"/>
<dbReference type="InterPro" id="IPR013785">
    <property type="entry name" value="Aldolase_TIM"/>
</dbReference>